<dbReference type="PANTHER" id="PTHR33784">
    <property type="entry name" value="OS05G0482100 PROTEIN"/>
    <property type="match status" value="1"/>
</dbReference>
<evidence type="ECO:0000259" key="1">
    <source>
        <dbReference type="Pfam" id="PF23310"/>
    </source>
</evidence>
<proteinExistence type="predicted"/>
<evidence type="ECO:0000313" key="2">
    <source>
        <dbReference type="EMBL" id="KAG5619831.1"/>
    </source>
</evidence>
<dbReference type="Pfam" id="PF23310">
    <property type="entry name" value="TPR_27"/>
    <property type="match status" value="1"/>
</dbReference>
<dbReference type="Proteomes" id="UP000824120">
    <property type="component" value="Chromosome 2"/>
</dbReference>
<dbReference type="InterPro" id="IPR057136">
    <property type="entry name" value="At2g35280_TPR_dom"/>
</dbReference>
<accession>A0A9J6A712</accession>
<dbReference type="AlphaFoldDB" id="A0A9J6A712"/>
<keyword evidence="3" id="KW-1185">Reference proteome</keyword>
<dbReference type="EMBL" id="JACXVP010000002">
    <property type="protein sequence ID" value="KAG5619831.1"/>
    <property type="molecule type" value="Genomic_DNA"/>
</dbReference>
<gene>
    <name evidence="2" type="ORF">H5410_005049</name>
</gene>
<reference evidence="2 3" key="1">
    <citation type="submission" date="2020-09" db="EMBL/GenBank/DDBJ databases">
        <title>De no assembly of potato wild relative species, Solanum commersonii.</title>
        <authorList>
            <person name="Cho K."/>
        </authorList>
    </citation>
    <scope>NUCLEOTIDE SEQUENCE [LARGE SCALE GENOMIC DNA]</scope>
    <source>
        <strain evidence="2">LZ3.2</strain>
        <tissue evidence="2">Leaf</tissue>
    </source>
</reference>
<organism evidence="2 3">
    <name type="scientific">Solanum commersonii</name>
    <name type="common">Commerson's wild potato</name>
    <name type="synonym">Commerson's nightshade</name>
    <dbReference type="NCBI Taxonomy" id="4109"/>
    <lineage>
        <taxon>Eukaryota</taxon>
        <taxon>Viridiplantae</taxon>
        <taxon>Streptophyta</taxon>
        <taxon>Embryophyta</taxon>
        <taxon>Tracheophyta</taxon>
        <taxon>Spermatophyta</taxon>
        <taxon>Magnoliopsida</taxon>
        <taxon>eudicotyledons</taxon>
        <taxon>Gunneridae</taxon>
        <taxon>Pentapetalae</taxon>
        <taxon>asterids</taxon>
        <taxon>lamiids</taxon>
        <taxon>Solanales</taxon>
        <taxon>Solanaceae</taxon>
        <taxon>Solanoideae</taxon>
        <taxon>Solaneae</taxon>
        <taxon>Solanum</taxon>
    </lineage>
</organism>
<comment type="caution">
    <text evidence="2">The sequence shown here is derived from an EMBL/GenBank/DDBJ whole genome shotgun (WGS) entry which is preliminary data.</text>
</comment>
<dbReference type="InterPro" id="IPR040338">
    <property type="entry name" value="At1g67623-like"/>
</dbReference>
<name>A0A9J6A712_SOLCO</name>
<sequence length="111" mass="12477">MGSQQWVYGKVSMQEVRRYRFLRINDVRNVSLKAFVNKCIECGNIEAVYRIGMLKFCTNKNPHVGLELIDKASKGGHGAAKYAFGIVLICLGSEYSREGVKTIGEMKVTQK</sequence>
<protein>
    <recommendedName>
        <fullName evidence="1">At2g35280-like TPR domain-containing protein</fullName>
    </recommendedName>
</protein>
<evidence type="ECO:0000313" key="3">
    <source>
        <dbReference type="Proteomes" id="UP000824120"/>
    </source>
</evidence>
<dbReference type="OrthoDB" id="1293639at2759"/>
<feature type="domain" description="At2g35280-like TPR" evidence="1">
    <location>
        <begin position="31"/>
        <end position="109"/>
    </location>
</feature>
<dbReference type="PANTHER" id="PTHR33784:SF10">
    <property type="entry name" value="F-BOX PROTEIN"/>
    <property type="match status" value="1"/>
</dbReference>